<keyword evidence="1" id="KW-0732">Signal</keyword>
<evidence type="ECO:0000256" key="1">
    <source>
        <dbReference type="SAM" id="SignalP"/>
    </source>
</evidence>
<evidence type="ECO:0000313" key="3">
    <source>
        <dbReference type="Proteomes" id="UP000000225"/>
    </source>
</evidence>
<feature type="signal peptide" evidence="1">
    <location>
        <begin position="1"/>
        <end position="27"/>
    </location>
</feature>
<sequence length="382" mass="41724">MIIMKLTNLSVQLLAILALSAPFMVSAVVETNTDFGRLSLGGDAEINLNASNTTRGNVLGQTSETRTDRWDEDGRLLLNFVGVRELEDGRYGQIQIQPTIGTNGGAGADDAYLGFGQRSNWGMKVGRFEAYDMFPLGQDIFVEHSGDSANDLYSDGNGYVYMLKEGRGRAGKGGQLLLNKEAGNWYLELSTLLGDRTNLFAGQQYHGYALTKAKDSVIVRPVIAWKGENLKVALGAEGNAINDAIVTTDDVSVSDRMGYGLTTSWTQDALTVNVNAARMDAEAETDTTLGANLLWHNAGLGYIYAINDISSANLGNASADFGKMVGKHTINTVYASYKIPKVLDLNNFDIYLGAYWSQLNVDSNEEDNIDRYGGRVRFKYFF</sequence>
<accession>A4SIC5</accession>
<dbReference type="Pfam" id="PF16966">
    <property type="entry name" value="Porin_8"/>
    <property type="match status" value="1"/>
</dbReference>
<dbReference type="STRING" id="29491.GCA_000820065_02934"/>
<organism evidence="2 3">
    <name type="scientific">Aeromonas salmonicida (strain A449)</name>
    <dbReference type="NCBI Taxonomy" id="382245"/>
    <lineage>
        <taxon>Bacteria</taxon>
        <taxon>Pseudomonadati</taxon>
        <taxon>Pseudomonadota</taxon>
        <taxon>Gammaproteobacteria</taxon>
        <taxon>Aeromonadales</taxon>
        <taxon>Aeromonadaceae</taxon>
        <taxon>Aeromonas</taxon>
    </lineage>
</organism>
<gene>
    <name evidence="2" type="primary">rafY</name>
    <name evidence="2" type="ordered locus">ASA_0475</name>
</gene>
<evidence type="ECO:0000313" key="2">
    <source>
        <dbReference type="EMBL" id="ABO88647.1"/>
    </source>
</evidence>
<dbReference type="KEGG" id="asa:ASA_0475"/>
<proteinExistence type="predicted"/>
<dbReference type="InterPro" id="IPR016963">
    <property type="entry name" value="Glycoporin_RafY"/>
</dbReference>
<protein>
    <submittedName>
        <fullName evidence="2">Glycoporin</fullName>
    </submittedName>
</protein>
<dbReference type="EMBL" id="CP000644">
    <property type="protein sequence ID" value="ABO88647.1"/>
    <property type="molecule type" value="Genomic_DNA"/>
</dbReference>
<reference evidence="3" key="1">
    <citation type="journal article" date="2008" name="BMC Genomics">
        <title>The genome of Aeromonas salmonicida subsp. salmonicida A449: insights into the evolution of a fish pathogen.</title>
        <authorList>
            <person name="Reith M.E."/>
            <person name="Singh R.K."/>
            <person name="Curtis B."/>
            <person name="Boyd J.M."/>
            <person name="Bouevitch A."/>
            <person name="Kimball J."/>
            <person name="Munholland J."/>
            <person name="Murphy C."/>
            <person name="Sarty D."/>
            <person name="Williams J."/>
            <person name="Nash J.H."/>
            <person name="Johnson S.C."/>
            <person name="Brown L.L."/>
        </authorList>
    </citation>
    <scope>NUCLEOTIDE SEQUENCE [LARGE SCALE GENOMIC DNA]</scope>
    <source>
        <strain evidence="3">A449</strain>
    </source>
</reference>
<name>A4SIC5_AERS4</name>
<feature type="chain" id="PRO_5002672072" evidence="1">
    <location>
        <begin position="28"/>
        <end position="382"/>
    </location>
</feature>
<dbReference type="HOGENOM" id="CLU_052632_1_0_6"/>
<dbReference type="SUPFAM" id="SSF56935">
    <property type="entry name" value="Porins"/>
    <property type="match status" value="1"/>
</dbReference>
<dbReference type="AlphaFoldDB" id="A4SIC5"/>
<dbReference type="eggNOG" id="ENOG502Z8QE">
    <property type="taxonomic scope" value="Bacteria"/>
</dbReference>
<dbReference type="Proteomes" id="UP000000225">
    <property type="component" value="Chromosome"/>
</dbReference>